<gene>
    <name evidence="2" type="ORF">AVEN_187645_1</name>
</gene>
<dbReference type="SUPFAM" id="SSF53098">
    <property type="entry name" value="Ribonuclease H-like"/>
    <property type="match status" value="1"/>
</dbReference>
<protein>
    <recommendedName>
        <fullName evidence="4">RNase H type-1 domain-containing protein</fullName>
    </recommendedName>
</protein>
<evidence type="ECO:0000313" key="3">
    <source>
        <dbReference type="Proteomes" id="UP000499080"/>
    </source>
</evidence>
<dbReference type="OrthoDB" id="5419617at2759"/>
<evidence type="ECO:0000313" key="2">
    <source>
        <dbReference type="EMBL" id="GBN58512.1"/>
    </source>
</evidence>
<evidence type="ECO:0000256" key="1">
    <source>
        <dbReference type="SAM" id="MobiDB-lite"/>
    </source>
</evidence>
<dbReference type="EMBL" id="BGPR01012946">
    <property type="protein sequence ID" value="GBN58512.1"/>
    <property type="molecule type" value="Genomic_DNA"/>
</dbReference>
<dbReference type="InterPro" id="IPR012337">
    <property type="entry name" value="RNaseH-like_sf"/>
</dbReference>
<accession>A0A4Y2Q5L0</accession>
<organism evidence="2 3">
    <name type="scientific">Araneus ventricosus</name>
    <name type="common">Orbweaver spider</name>
    <name type="synonym">Epeira ventricosa</name>
    <dbReference type="NCBI Taxonomy" id="182803"/>
    <lineage>
        <taxon>Eukaryota</taxon>
        <taxon>Metazoa</taxon>
        <taxon>Ecdysozoa</taxon>
        <taxon>Arthropoda</taxon>
        <taxon>Chelicerata</taxon>
        <taxon>Arachnida</taxon>
        <taxon>Araneae</taxon>
        <taxon>Araneomorphae</taxon>
        <taxon>Entelegynae</taxon>
        <taxon>Araneoidea</taxon>
        <taxon>Araneidae</taxon>
        <taxon>Araneus</taxon>
    </lineage>
</organism>
<feature type="region of interest" description="Disordered" evidence="1">
    <location>
        <begin position="57"/>
        <end position="78"/>
    </location>
</feature>
<dbReference type="InterPro" id="IPR036397">
    <property type="entry name" value="RNaseH_sf"/>
</dbReference>
<keyword evidence="3" id="KW-1185">Reference proteome</keyword>
<comment type="caution">
    <text evidence="2">The sequence shown here is derived from an EMBL/GenBank/DDBJ whole genome shotgun (WGS) entry which is preliminary data.</text>
</comment>
<dbReference type="Proteomes" id="UP000499080">
    <property type="component" value="Unassembled WGS sequence"/>
</dbReference>
<reference evidence="2 3" key="1">
    <citation type="journal article" date="2019" name="Sci. Rep.">
        <title>Orb-weaving spider Araneus ventricosus genome elucidates the spidroin gene catalogue.</title>
        <authorList>
            <person name="Kono N."/>
            <person name="Nakamura H."/>
            <person name="Ohtoshi R."/>
            <person name="Moran D.A.P."/>
            <person name="Shinohara A."/>
            <person name="Yoshida Y."/>
            <person name="Fujiwara M."/>
            <person name="Mori M."/>
            <person name="Tomita M."/>
            <person name="Arakawa K."/>
        </authorList>
    </citation>
    <scope>NUCLEOTIDE SEQUENCE [LARGE SCALE GENOMIC DNA]</scope>
</reference>
<feature type="compositionally biased region" description="Polar residues" evidence="1">
    <location>
        <begin position="61"/>
        <end position="78"/>
    </location>
</feature>
<name>A0A4Y2Q5L0_ARAVE</name>
<dbReference type="Gene3D" id="3.30.420.10">
    <property type="entry name" value="Ribonuclease H-like superfamily/Ribonuclease H"/>
    <property type="match status" value="1"/>
</dbReference>
<evidence type="ECO:0008006" key="4">
    <source>
        <dbReference type="Google" id="ProtNLM"/>
    </source>
</evidence>
<dbReference type="GO" id="GO:0003676">
    <property type="term" value="F:nucleic acid binding"/>
    <property type="evidence" value="ECO:0007669"/>
    <property type="project" value="InterPro"/>
</dbReference>
<dbReference type="AlphaFoldDB" id="A0A4Y2Q5L0"/>
<proteinExistence type="predicted"/>
<sequence length="131" mass="14402">MDSVNLRRPKGFGEKIATAVGRPGRNCDYEGTHFDHESYDLPFVPSTIHLAPLNREDGISQGKQSHSNRTSIEVYTDGSNINDQTGSDYCAIANEAITKIWKAKLSPGNTVLQVEMLALKEAIELAVPENE</sequence>